<evidence type="ECO:0000256" key="4">
    <source>
        <dbReference type="ARBA" id="ARBA00023180"/>
    </source>
</evidence>
<name>A0ABY7EZR5_MYAAR</name>
<proteinExistence type="predicted"/>
<keyword evidence="4" id="KW-0325">Glycoprotein</keyword>
<dbReference type="Pfam" id="PF13927">
    <property type="entry name" value="Ig_3"/>
    <property type="match status" value="1"/>
</dbReference>
<gene>
    <name evidence="7" type="ORF">MAR_004431</name>
</gene>
<dbReference type="InterPro" id="IPR013162">
    <property type="entry name" value="CD80_C2-set"/>
</dbReference>
<comment type="subcellular location">
    <subcellularLocation>
        <location evidence="1">Membrane</location>
        <topology evidence="1">Single-pass type I membrane protein</topology>
    </subcellularLocation>
</comment>
<dbReference type="EMBL" id="CP111020">
    <property type="protein sequence ID" value="WAR14326.1"/>
    <property type="molecule type" value="Genomic_DNA"/>
</dbReference>
<dbReference type="InterPro" id="IPR003598">
    <property type="entry name" value="Ig_sub2"/>
</dbReference>
<dbReference type="Pfam" id="PF08205">
    <property type="entry name" value="C2-set_2"/>
    <property type="match status" value="1"/>
</dbReference>
<protein>
    <recommendedName>
        <fullName evidence="6">Ig-like domain-containing protein</fullName>
    </recommendedName>
</protein>
<dbReference type="SUPFAM" id="SSF48726">
    <property type="entry name" value="Immunoglobulin"/>
    <property type="match status" value="3"/>
</dbReference>
<dbReference type="SMART" id="SM00408">
    <property type="entry name" value="IGc2"/>
    <property type="match status" value="2"/>
</dbReference>
<dbReference type="InterPro" id="IPR013783">
    <property type="entry name" value="Ig-like_fold"/>
</dbReference>
<evidence type="ECO:0000313" key="7">
    <source>
        <dbReference type="EMBL" id="WAR14326.1"/>
    </source>
</evidence>
<dbReference type="Proteomes" id="UP001164746">
    <property type="component" value="Chromosome 9"/>
</dbReference>
<dbReference type="SMART" id="SM00409">
    <property type="entry name" value="IG"/>
    <property type="match status" value="2"/>
</dbReference>
<evidence type="ECO:0000256" key="1">
    <source>
        <dbReference type="ARBA" id="ARBA00004479"/>
    </source>
</evidence>
<dbReference type="InterPro" id="IPR007110">
    <property type="entry name" value="Ig-like_dom"/>
</dbReference>
<feature type="domain" description="Ig-like" evidence="6">
    <location>
        <begin position="196"/>
        <end position="284"/>
    </location>
</feature>
<keyword evidence="5" id="KW-0393">Immunoglobulin domain</keyword>
<keyword evidence="3" id="KW-1015">Disulfide bond</keyword>
<dbReference type="PROSITE" id="PS50835">
    <property type="entry name" value="IG_LIKE"/>
    <property type="match status" value="1"/>
</dbReference>
<evidence type="ECO:0000256" key="2">
    <source>
        <dbReference type="ARBA" id="ARBA00023136"/>
    </source>
</evidence>
<evidence type="ECO:0000256" key="5">
    <source>
        <dbReference type="ARBA" id="ARBA00023319"/>
    </source>
</evidence>
<evidence type="ECO:0000313" key="8">
    <source>
        <dbReference type="Proteomes" id="UP001164746"/>
    </source>
</evidence>
<organism evidence="7 8">
    <name type="scientific">Mya arenaria</name>
    <name type="common">Soft-shell clam</name>
    <dbReference type="NCBI Taxonomy" id="6604"/>
    <lineage>
        <taxon>Eukaryota</taxon>
        <taxon>Metazoa</taxon>
        <taxon>Spiralia</taxon>
        <taxon>Lophotrochozoa</taxon>
        <taxon>Mollusca</taxon>
        <taxon>Bivalvia</taxon>
        <taxon>Autobranchia</taxon>
        <taxon>Heteroconchia</taxon>
        <taxon>Euheterodonta</taxon>
        <taxon>Imparidentia</taxon>
        <taxon>Neoheterodontei</taxon>
        <taxon>Myida</taxon>
        <taxon>Myoidea</taxon>
        <taxon>Myidae</taxon>
        <taxon>Mya</taxon>
    </lineage>
</organism>
<evidence type="ECO:0000256" key="3">
    <source>
        <dbReference type="ARBA" id="ARBA00023157"/>
    </source>
</evidence>
<keyword evidence="2" id="KW-0472">Membrane</keyword>
<dbReference type="InterPro" id="IPR003599">
    <property type="entry name" value="Ig_sub"/>
</dbReference>
<keyword evidence="8" id="KW-1185">Reference proteome</keyword>
<dbReference type="PANTHER" id="PTHR11640">
    <property type="entry name" value="NEPHRIN"/>
    <property type="match status" value="1"/>
</dbReference>
<dbReference type="PANTHER" id="PTHR11640:SF31">
    <property type="entry name" value="IRREGULAR CHIASM C-ROUGHEST PROTEIN-RELATED"/>
    <property type="match status" value="1"/>
</dbReference>
<dbReference type="Gene3D" id="2.60.40.10">
    <property type="entry name" value="Immunoglobulins"/>
    <property type="match status" value="3"/>
</dbReference>
<dbReference type="InterPro" id="IPR051275">
    <property type="entry name" value="Cell_adhesion_signaling"/>
</dbReference>
<evidence type="ECO:0000259" key="6">
    <source>
        <dbReference type="PROSITE" id="PS50835"/>
    </source>
</evidence>
<reference evidence="7" key="1">
    <citation type="submission" date="2022-11" db="EMBL/GenBank/DDBJ databases">
        <title>Centuries of genome instability and evolution in soft-shell clam transmissible cancer (bioRxiv).</title>
        <authorList>
            <person name="Hart S.F.M."/>
            <person name="Yonemitsu M.A."/>
            <person name="Giersch R.M."/>
            <person name="Beal B.F."/>
            <person name="Arriagada G."/>
            <person name="Davis B.W."/>
            <person name="Ostrander E.A."/>
            <person name="Goff S.P."/>
            <person name="Metzger M.J."/>
        </authorList>
    </citation>
    <scope>NUCLEOTIDE SEQUENCE</scope>
    <source>
        <strain evidence="7">MELC-2E11</strain>
        <tissue evidence="7">Siphon/mantle</tissue>
    </source>
</reference>
<sequence length="306" mass="33788">MGLMERTVLLTTDKQYATLYGQITLTCSVDMDGANDVNFKRGSSKLFQLGSCDIFECQTVNTTKYRILKNTQTKKFDLVNLTINDFRETDSDNYHCEVVNNGDSGSIFLTYTVELSSLALEPSTDPISVIENLNQPFMCVTSVSRPEAVVKWYLDDEQLTSGIVTVTSQDSTTSTLVYTPEQQHQGRKISCWGNGPSVPTCTYEGSVVPSLIKVREGLEVRLNCSSDGNPTPTFSWSHPGESPQSPLVLSNVRRTHSGVFNMTASSYIVPSYQHTVNSSNSVITTVEIHQIIRAAALDQQISQRVA</sequence>
<accession>A0ABY7EZR5</accession>
<dbReference type="InterPro" id="IPR036179">
    <property type="entry name" value="Ig-like_dom_sf"/>
</dbReference>